<feature type="transmembrane region" description="Helical" evidence="1">
    <location>
        <begin position="243"/>
        <end position="267"/>
    </location>
</feature>
<dbReference type="RefSeq" id="WP_111518795.1">
    <property type="nucleotide sequence ID" value="NZ_QKUB01000010.1"/>
</dbReference>
<gene>
    <name evidence="2" type="ORF">BCF89_1104</name>
</gene>
<comment type="caution">
    <text evidence="2">The sequence shown here is derived from an EMBL/GenBank/DDBJ whole genome shotgun (WGS) entry which is preliminary data.</text>
</comment>
<dbReference type="OrthoDB" id="2287900at2"/>
<keyword evidence="3" id="KW-1185">Reference proteome</keyword>
<organism evidence="2 3">
    <name type="scientific">Metamycoplasma auris</name>
    <dbReference type="NCBI Taxonomy" id="51363"/>
    <lineage>
        <taxon>Bacteria</taxon>
        <taxon>Bacillati</taxon>
        <taxon>Mycoplasmatota</taxon>
        <taxon>Mycoplasmoidales</taxon>
        <taxon>Metamycoplasmataceae</taxon>
        <taxon>Metamycoplasma</taxon>
    </lineage>
</organism>
<accession>A0A2W7G0L1</accession>
<name>A0A2W7G0L1_9BACT</name>
<keyword evidence="1" id="KW-1133">Transmembrane helix</keyword>
<keyword evidence="1" id="KW-0812">Transmembrane</keyword>
<evidence type="ECO:0000313" key="2">
    <source>
        <dbReference type="EMBL" id="PZV98750.1"/>
    </source>
</evidence>
<dbReference type="AlphaFoldDB" id="A0A2W7G0L1"/>
<keyword evidence="1" id="KW-0472">Membrane</keyword>
<reference evidence="2 3" key="1">
    <citation type="submission" date="2018-06" db="EMBL/GenBank/DDBJ databases">
        <title>Genomic Encyclopedia of Archaeal and Bacterial Type Strains, Phase II (KMG-II): from individual species to whole genera.</title>
        <authorList>
            <person name="Goeker M."/>
        </authorList>
    </citation>
    <scope>NUCLEOTIDE SEQUENCE [LARGE SCALE GENOMIC DNA]</scope>
    <source>
        <strain evidence="2 3">ATCC 51348</strain>
    </source>
</reference>
<proteinExistence type="predicted"/>
<dbReference type="Proteomes" id="UP000249646">
    <property type="component" value="Unassembled WGS sequence"/>
</dbReference>
<dbReference type="EMBL" id="QKUB01000010">
    <property type="protein sequence ID" value="PZV98750.1"/>
    <property type="molecule type" value="Genomic_DNA"/>
</dbReference>
<evidence type="ECO:0000256" key="1">
    <source>
        <dbReference type="SAM" id="Phobius"/>
    </source>
</evidence>
<sequence length="270" mass="32147">MNKKTLKNNIIKTMSEIRELLELDYKECVAYLIHKYGSVNKTLLDNDEDLNFSVNDFSSIREKGLFVHHIDEYEIDWLAKPNVIRKYPDLDFEEKLVYCNLLEHMVLHIKIWQKTNRSGGYLFSEIIPELNDIFSGIIYKESWKNKAASLVRNYKDDYFFCLSKLKIHLKDEVNLLLVSSKDNEEIGWSKEKNEALFNEIKAYFKYDKLLKLKKRKVFVTNLVDNKAEPIDDNAWKRKISHKIFWWTIGSVLITIIFILLFLIPIFLHKK</sequence>
<evidence type="ECO:0000313" key="3">
    <source>
        <dbReference type="Proteomes" id="UP000249646"/>
    </source>
</evidence>
<protein>
    <submittedName>
        <fullName evidence="2">Uncharacterized protein</fullName>
    </submittedName>
</protein>